<dbReference type="GO" id="GO:0045211">
    <property type="term" value="C:postsynaptic membrane"/>
    <property type="evidence" value="ECO:0007669"/>
    <property type="project" value="UniProtKB-SubCell"/>
</dbReference>
<evidence type="ECO:0000259" key="18">
    <source>
        <dbReference type="Pfam" id="PF02932"/>
    </source>
</evidence>
<keyword evidence="6 15" id="KW-0406">Ion transport</keyword>
<keyword evidence="1 15" id="KW-0813">Transport</keyword>
<keyword evidence="13 15" id="KW-0407">Ion channel</keyword>
<accession>A0A8S1F8U0</accession>
<evidence type="ECO:0000256" key="12">
    <source>
        <dbReference type="ARBA" id="ARBA00023286"/>
    </source>
</evidence>
<evidence type="ECO:0000313" key="19">
    <source>
        <dbReference type="EMBL" id="CAB3410329.1"/>
    </source>
</evidence>
<evidence type="ECO:0000256" key="7">
    <source>
        <dbReference type="ARBA" id="ARBA00023136"/>
    </source>
</evidence>
<comment type="similarity">
    <text evidence="15">Belongs to the ligand-gated ion channel (TC 1.A.9) family.</text>
</comment>
<sequence>MWIPQRISCFYLIVLLFTKIFTTKGNKHVSQLLESLLTDYNRSVRPVHNASDALKVYFGANLCRLIDVDEVNQVLTTSLWLEMQWRDKKLVWKPKDWGGVDSIYIPSDQIWVPDIVLYNNADGEPHITITTFVKVYSDGRVIWQPPSIYKSFCPIDIKYFPYDYQQCMMKFGGWTNDGEKVELFQIPVDANDVPRTEVEEDGQEYLFLEKGLGLSFYHESAEWDLLSTTSARYAQVYPGCCGQQYYIDIKYHITIRRKAIFFTYTLTIPCMLIANLTPFVFLILPNEHKMTYSISVLVAFSVFYLILIELLPPTSISMSLIGVYLLFTLLMVSVSIILSVVTINMYRKQAFSSEMSNWQRWLFVQRLPKLLRLKALEDDENESETTTQRTSSVSAAHKNSATNSSPILPPQRMRLLSLVQLDEALKQRCAADNVDLFRKISGHLRVISAHFHNIKMESKITDEWQLMSLVIDRIFLIIYIVINMVANIWFLYNAPTLFDQRPTLTQTIAHKPLSGGTLNVMLT</sequence>
<keyword evidence="7 15" id="KW-0472">Membrane</keyword>
<keyword evidence="20" id="KW-1185">Reference proteome</keyword>
<dbReference type="GO" id="GO:0004888">
    <property type="term" value="F:transmembrane signaling receptor activity"/>
    <property type="evidence" value="ECO:0007669"/>
    <property type="project" value="InterPro"/>
</dbReference>
<dbReference type="PROSITE" id="PS00236">
    <property type="entry name" value="NEUROTR_ION_CHANNEL"/>
    <property type="match status" value="1"/>
</dbReference>
<feature type="transmembrane region" description="Helical" evidence="15">
    <location>
        <begin position="261"/>
        <end position="284"/>
    </location>
</feature>
<dbReference type="Gene3D" id="1.20.58.390">
    <property type="entry name" value="Neurotransmitter-gated ion-channel transmembrane domain"/>
    <property type="match status" value="2"/>
</dbReference>
<dbReference type="InterPro" id="IPR036734">
    <property type="entry name" value="Neur_chan_lig-bd_sf"/>
</dbReference>
<dbReference type="SUPFAM" id="SSF90112">
    <property type="entry name" value="Neurotransmitter-gated ion-channel transmembrane pore"/>
    <property type="match status" value="1"/>
</dbReference>
<evidence type="ECO:0000256" key="3">
    <source>
        <dbReference type="ARBA" id="ARBA00022692"/>
    </source>
</evidence>
<feature type="region of interest" description="Disordered" evidence="16">
    <location>
        <begin position="381"/>
        <end position="408"/>
    </location>
</feature>
<dbReference type="AlphaFoldDB" id="A0A8S1F8U0"/>
<dbReference type="CDD" id="cd19064">
    <property type="entry name" value="LGIC_TM_nAChR"/>
    <property type="match status" value="1"/>
</dbReference>
<feature type="transmembrane region" description="Helical" evidence="15">
    <location>
        <begin position="323"/>
        <end position="346"/>
    </location>
</feature>
<keyword evidence="3 15" id="KW-0812">Transmembrane</keyword>
<keyword evidence="11" id="KW-0628">Postsynaptic cell membrane</keyword>
<evidence type="ECO:0000256" key="13">
    <source>
        <dbReference type="ARBA" id="ARBA00023303"/>
    </source>
</evidence>
<evidence type="ECO:0000256" key="5">
    <source>
        <dbReference type="ARBA" id="ARBA00023018"/>
    </source>
</evidence>
<name>A0A8S1F8U0_9PELO</name>
<feature type="transmembrane region" description="Helical" evidence="15">
    <location>
        <begin position="291"/>
        <end position="311"/>
    </location>
</feature>
<evidence type="ECO:0000313" key="20">
    <source>
        <dbReference type="Proteomes" id="UP000494206"/>
    </source>
</evidence>
<keyword evidence="15" id="KW-0732">Signal</keyword>
<evidence type="ECO:0000256" key="1">
    <source>
        <dbReference type="ARBA" id="ARBA00022448"/>
    </source>
</evidence>
<reference evidence="19 20" key="1">
    <citation type="submission" date="2020-04" db="EMBL/GenBank/DDBJ databases">
        <authorList>
            <person name="Laetsch R D."/>
            <person name="Stevens L."/>
            <person name="Kumar S."/>
            <person name="Blaxter L. M."/>
        </authorList>
    </citation>
    <scope>NUCLEOTIDE SEQUENCE [LARGE SCALE GENOMIC DNA]</scope>
</reference>
<evidence type="ECO:0000256" key="6">
    <source>
        <dbReference type="ARBA" id="ARBA00023065"/>
    </source>
</evidence>
<evidence type="ECO:0000256" key="16">
    <source>
        <dbReference type="SAM" id="MobiDB-lite"/>
    </source>
</evidence>
<protein>
    <submittedName>
        <fullName evidence="19">Uncharacterized protein</fullName>
    </submittedName>
</protein>
<keyword evidence="2" id="KW-1003">Cell membrane</keyword>
<dbReference type="Proteomes" id="UP000494206">
    <property type="component" value="Unassembled WGS sequence"/>
</dbReference>
<keyword evidence="9" id="KW-0675">Receptor</keyword>
<dbReference type="InterPro" id="IPR018000">
    <property type="entry name" value="Neurotransmitter_ion_chnl_CS"/>
</dbReference>
<feature type="signal peptide" evidence="15">
    <location>
        <begin position="1"/>
        <end position="25"/>
    </location>
</feature>
<evidence type="ECO:0000256" key="15">
    <source>
        <dbReference type="RuleBase" id="RU000687"/>
    </source>
</evidence>
<dbReference type="PANTHER" id="PTHR18945">
    <property type="entry name" value="NEUROTRANSMITTER GATED ION CHANNEL"/>
    <property type="match status" value="1"/>
</dbReference>
<keyword evidence="12" id="KW-1071">Ligand-gated ion channel</keyword>
<dbReference type="InterPro" id="IPR006201">
    <property type="entry name" value="Neur_channel"/>
</dbReference>
<dbReference type="InterPro" id="IPR038050">
    <property type="entry name" value="Neuro_actylchol_rec"/>
</dbReference>
<feature type="chain" id="PRO_5035962143" evidence="15">
    <location>
        <begin position="26"/>
        <end position="523"/>
    </location>
</feature>
<comment type="subcellular location">
    <subcellularLocation>
        <location evidence="14">Postsynaptic cell membrane</location>
        <topology evidence="14">Multi-pass membrane protein</topology>
    </subcellularLocation>
</comment>
<gene>
    <name evidence="19" type="ORF">CBOVIS_LOCUS11871</name>
</gene>
<evidence type="ECO:0000256" key="4">
    <source>
        <dbReference type="ARBA" id="ARBA00022989"/>
    </source>
</evidence>
<dbReference type="InterPro" id="IPR006029">
    <property type="entry name" value="Neurotrans-gated_channel_TM"/>
</dbReference>
<evidence type="ECO:0000259" key="17">
    <source>
        <dbReference type="Pfam" id="PF02931"/>
    </source>
</evidence>
<dbReference type="Pfam" id="PF02932">
    <property type="entry name" value="Neur_chan_memb"/>
    <property type="match status" value="1"/>
</dbReference>
<dbReference type="GO" id="GO:0022848">
    <property type="term" value="F:acetylcholine-gated monoatomic cation-selective channel activity"/>
    <property type="evidence" value="ECO:0007669"/>
    <property type="project" value="InterPro"/>
</dbReference>
<keyword evidence="8" id="KW-1015">Disulfide bond</keyword>
<feature type="compositionally biased region" description="Polar residues" evidence="16">
    <location>
        <begin position="384"/>
        <end position="406"/>
    </location>
</feature>
<keyword evidence="4 15" id="KW-1133">Transmembrane helix</keyword>
<feature type="domain" description="Neurotransmitter-gated ion-channel ligand-binding" evidence="17">
    <location>
        <begin position="30"/>
        <end position="258"/>
    </location>
</feature>
<dbReference type="PRINTS" id="PR00252">
    <property type="entry name" value="NRIONCHANNEL"/>
</dbReference>
<evidence type="ECO:0000256" key="11">
    <source>
        <dbReference type="ARBA" id="ARBA00023257"/>
    </source>
</evidence>
<evidence type="ECO:0000256" key="10">
    <source>
        <dbReference type="ARBA" id="ARBA00023180"/>
    </source>
</evidence>
<proteinExistence type="inferred from homology"/>
<dbReference type="SUPFAM" id="SSF63712">
    <property type="entry name" value="Nicotinic receptor ligand binding domain-like"/>
    <property type="match status" value="1"/>
</dbReference>
<dbReference type="FunFam" id="2.70.170.10:FF:000044">
    <property type="entry name" value="AcetylCholine Receptor"/>
    <property type="match status" value="1"/>
</dbReference>
<evidence type="ECO:0000256" key="2">
    <source>
        <dbReference type="ARBA" id="ARBA00022475"/>
    </source>
</evidence>
<evidence type="ECO:0000256" key="9">
    <source>
        <dbReference type="ARBA" id="ARBA00023170"/>
    </source>
</evidence>
<dbReference type="Gene3D" id="2.70.170.10">
    <property type="entry name" value="Neurotransmitter-gated ion-channel ligand-binding domain"/>
    <property type="match status" value="1"/>
</dbReference>
<dbReference type="Pfam" id="PF02931">
    <property type="entry name" value="Neur_chan_LBD"/>
    <property type="match status" value="1"/>
</dbReference>
<keyword evidence="5" id="KW-0770">Synapse</keyword>
<comment type="caution">
    <text evidence="19">The sequence shown here is derived from an EMBL/GenBank/DDBJ whole genome shotgun (WGS) entry which is preliminary data.</text>
</comment>
<dbReference type="InterPro" id="IPR036719">
    <property type="entry name" value="Neuro-gated_channel_TM_sf"/>
</dbReference>
<feature type="transmembrane region" description="Helical" evidence="15">
    <location>
        <begin position="474"/>
        <end position="492"/>
    </location>
</feature>
<feature type="domain" description="Neurotransmitter-gated ion-channel transmembrane" evidence="18">
    <location>
        <begin position="267"/>
        <end position="490"/>
    </location>
</feature>
<dbReference type="InterPro" id="IPR006202">
    <property type="entry name" value="Neur_chan_lig-bd"/>
</dbReference>
<dbReference type="OrthoDB" id="5975154at2759"/>
<dbReference type="EMBL" id="CADEPM010000010">
    <property type="protein sequence ID" value="CAB3410329.1"/>
    <property type="molecule type" value="Genomic_DNA"/>
</dbReference>
<evidence type="ECO:0000256" key="14">
    <source>
        <dbReference type="ARBA" id="ARBA00034104"/>
    </source>
</evidence>
<dbReference type="InterPro" id="IPR002394">
    <property type="entry name" value="Nicotinic_acetylcholine_rcpt"/>
</dbReference>
<organism evidence="19 20">
    <name type="scientific">Caenorhabditis bovis</name>
    <dbReference type="NCBI Taxonomy" id="2654633"/>
    <lineage>
        <taxon>Eukaryota</taxon>
        <taxon>Metazoa</taxon>
        <taxon>Ecdysozoa</taxon>
        <taxon>Nematoda</taxon>
        <taxon>Chromadorea</taxon>
        <taxon>Rhabditida</taxon>
        <taxon>Rhabditina</taxon>
        <taxon>Rhabditomorpha</taxon>
        <taxon>Rhabditoidea</taxon>
        <taxon>Rhabditidae</taxon>
        <taxon>Peloderinae</taxon>
        <taxon>Caenorhabditis</taxon>
    </lineage>
</organism>
<keyword evidence="10" id="KW-0325">Glycoprotein</keyword>
<evidence type="ECO:0000256" key="8">
    <source>
        <dbReference type="ARBA" id="ARBA00023157"/>
    </source>
</evidence>
<dbReference type="PRINTS" id="PR00254">
    <property type="entry name" value="NICOTINICR"/>
</dbReference>